<reference evidence="2" key="1">
    <citation type="submission" date="2018-05" db="EMBL/GenBank/DDBJ databases">
        <authorList>
            <person name="Lanie J.A."/>
            <person name="Ng W.-L."/>
            <person name="Kazmierczak K.M."/>
            <person name="Andrzejewski T.M."/>
            <person name="Davidsen T.M."/>
            <person name="Wayne K.J."/>
            <person name="Tettelin H."/>
            <person name="Glass J.I."/>
            <person name="Rusch D."/>
            <person name="Podicherti R."/>
            <person name="Tsui H.-C.T."/>
            <person name="Winkler M.E."/>
        </authorList>
    </citation>
    <scope>NUCLEOTIDE SEQUENCE</scope>
</reference>
<feature type="domain" description="GST N-terminal" evidence="1">
    <location>
        <begin position="6"/>
        <end position="85"/>
    </location>
</feature>
<dbReference type="PROSITE" id="PS50404">
    <property type="entry name" value="GST_NTER"/>
    <property type="match status" value="1"/>
</dbReference>
<protein>
    <recommendedName>
        <fullName evidence="1">GST N-terminal domain-containing protein</fullName>
    </recommendedName>
</protein>
<gene>
    <name evidence="2" type="ORF">METZ01_LOCUS351475</name>
</gene>
<organism evidence="2">
    <name type="scientific">marine metagenome</name>
    <dbReference type="NCBI Taxonomy" id="408172"/>
    <lineage>
        <taxon>unclassified sequences</taxon>
        <taxon>metagenomes</taxon>
        <taxon>ecological metagenomes</taxon>
    </lineage>
</organism>
<dbReference type="Gene3D" id="3.40.30.10">
    <property type="entry name" value="Glutaredoxin"/>
    <property type="match status" value="1"/>
</dbReference>
<evidence type="ECO:0000259" key="1">
    <source>
        <dbReference type="PROSITE" id="PS50404"/>
    </source>
</evidence>
<dbReference type="InterPro" id="IPR050983">
    <property type="entry name" value="GST_Omega/HSP26"/>
</dbReference>
<dbReference type="SUPFAM" id="SSF52833">
    <property type="entry name" value="Thioredoxin-like"/>
    <property type="match status" value="1"/>
</dbReference>
<accession>A0A382RPR3</accession>
<proteinExistence type="predicted"/>
<dbReference type="PANTHER" id="PTHR43968:SF6">
    <property type="entry name" value="GLUTATHIONE S-TRANSFERASE OMEGA"/>
    <property type="match status" value="1"/>
</dbReference>
<feature type="non-terminal residue" evidence="2">
    <location>
        <position position="108"/>
    </location>
</feature>
<dbReference type="PANTHER" id="PTHR43968">
    <property type="match status" value="1"/>
</dbReference>
<name>A0A382RPR3_9ZZZZ</name>
<dbReference type="EMBL" id="UINC01122667">
    <property type="protein sequence ID" value="SVC98621.1"/>
    <property type="molecule type" value="Genomic_DNA"/>
</dbReference>
<dbReference type="AlphaFoldDB" id="A0A382RPR3"/>
<dbReference type="Pfam" id="PF13417">
    <property type="entry name" value="GST_N_3"/>
    <property type="match status" value="1"/>
</dbReference>
<evidence type="ECO:0000313" key="2">
    <source>
        <dbReference type="EMBL" id="SVC98621.1"/>
    </source>
</evidence>
<sequence>MKNAPSHPILYSFRRCPYAIRARMALSKSNITIELREISLKKRPDALYKISPKGTVPVLQLVEDTIIDESLNIMLWAINNSNCDWLKNEREKQLEIISINDGEFKYWL</sequence>
<dbReference type="InterPro" id="IPR004045">
    <property type="entry name" value="Glutathione_S-Trfase_N"/>
</dbReference>
<dbReference type="InterPro" id="IPR036249">
    <property type="entry name" value="Thioredoxin-like_sf"/>
</dbReference>
<dbReference type="GO" id="GO:0005737">
    <property type="term" value="C:cytoplasm"/>
    <property type="evidence" value="ECO:0007669"/>
    <property type="project" value="TreeGrafter"/>
</dbReference>